<evidence type="ECO:0000256" key="2">
    <source>
        <dbReference type="SAM" id="SignalP"/>
    </source>
</evidence>
<feature type="chain" id="PRO_5045590133" evidence="2">
    <location>
        <begin position="23"/>
        <end position="173"/>
    </location>
</feature>
<reference evidence="3 4" key="1">
    <citation type="submission" date="2023-09" db="EMBL/GenBank/DDBJ databases">
        <title>Nesidiocoris tenuis whole genome shotgun sequence.</title>
        <authorList>
            <person name="Shibata T."/>
            <person name="Shimoda M."/>
            <person name="Kobayashi T."/>
            <person name="Uehara T."/>
        </authorList>
    </citation>
    <scope>NUCLEOTIDE SEQUENCE [LARGE SCALE GENOMIC DNA]</scope>
    <source>
        <strain evidence="3 4">Japan</strain>
    </source>
</reference>
<feature type="region of interest" description="Disordered" evidence="1">
    <location>
        <begin position="134"/>
        <end position="155"/>
    </location>
</feature>
<feature type="compositionally biased region" description="Basic and acidic residues" evidence="1">
    <location>
        <begin position="141"/>
        <end position="151"/>
    </location>
</feature>
<sequence>MFKIVTLAVILFTFIILHSVIGGVVRRDTNDNDEVEVTTKKPKLLRVQLKKFDPVLETEGQNGREERRRRQIDSAEFDKLSVFEDESPEEVDGEILAVVKPSVIEDAKGFEGREEEERLSQQTMDPFYELLAEATDGGRSPTDDERQRFDVESTTTDQQKLVAFEELLVFGEK</sequence>
<name>A0ABN7BFG7_9HEMI</name>
<feature type="signal peptide" evidence="2">
    <location>
        <begin position="1"/>
        <end position="22"/>
    </location>
</feature>
<keyword evidence="2" id="KW-0732">Signal</keyword>
<accession>A0ABN7BFG7</accession>
<organism evidence="3 4">
    <name type="scientific">Nesidiocoris tenuis</name>
    <dbReference type="NCBI Taxonomy" id="355587"/>
    <lineage>
        <taxon>Eukaryota</taxon>
        <taxon>Metazoa</taxon>
        <taxon>Ecdysozoa</taxon>
        <taxon>Arthropoda</taxon>
        <taxon>Hexapoda</taxon>
        <taxon>Insecta</taxon>
        <taxon>Pterygota</taxon>
        <taxon>Neoptera</taxon>
        <taxon>Paraneoptera</taxon>
        <taxon>Hemiptera</taxon>
        <taxon>Heteroptera</taxon>
        <taxon>Panheteroptera</taxon>
        <taxon>Cimicomorpha</taxon>
        <taxon>Miridae</taxon>
        <taxon>Dicyphina</taxon>
        <taxon>Nesidiocoris</taxon>
    </lineage>
</organism>
<evidence type="ECO:0000313" key="4">
    <source>
        <dbReference type="Proteomes" id="UP001307889"/>
    </source>
</evidence>
<evidence type="ECO:0000313" key="3">
    <source>
        <dbReference type="EMBL" id="BET01588.1"/>
    </source>
</evidence>
<dbReference type="Proteomes" id="UP001307889">
    <property type="component" value="Chromosome 13"/>
</dbReference>
<dbReference type="EMBL" id="AP028921">
    <property type="protein sequence ID" value="BET01588.1"/>
    <property type="molecule type" value="Genomic_DNA"/>
</dbReference>
<evidence type="ECO:0000256" key="1">
    <source>
        <dbReference type="SAM" id="MobiDB-lite"/>
    </source>
</evidence>
<keyword evidence="4" id="KW-1185">Reference proteome</keyword>
<gene>
    <name evidence="3" type="ORF">NTJ_14404</name>
</gene>
<proteinExistence type="predicted"/>
<protein>
    <submittedName>
        <fullName evidence="3">Uncharacterized protein</fullName>
    </submittedName>
</protein>